<comment type="similarity">
    <text evidence="2">Belongs to the MerB family.</text>
</comment>
<evidence type="ECO:0000256" key="8">
    <source>
        <dbReference type="ARBA" id="ARBA00025326"/>
    </source>
</evidence>
<dbReference type="InterPro" id="IPR004927">
    <property type="entry name" value="MerB"/>
</dbReference>
<dbReference type="InterPro" id="IPR024259">
    <property type="entry name" value="MerB_HTH_dom"/>
</dbReference>
<evidence type="ECO:0000256" key="1">
    <source>
        <dbReference type="ARBA" id="ARBA00000165"/>
    </source>
</evidence>
<evidence type="ECO:0000256" key="7">
    <source>
        <dbReference type="ARBA" id="ARBA00023239"/>
    </source>
</evidence>
<name>A0AAW3V4G0_9BURK</name>
<dbReference type="Pfam" id="PF12324">
    <property type="entry name" value="HTH_15"/>
    <property type="match status" value="1"/>
</dbReference>
<evidence type="ECO:0000256" key="9">
    <source>
        <dbReference type="ARBA" id="ARBA00031271"/>
    </source>
</evidence>
<dbReference type="Proteomes" id="UP000518681">
    <property type="component" value="Unassembled WGS sequence"/>
</dbReference>
<comment type="caution">
    <text evidence="11">The sequence shown here is derived from an EMBL/GenBank/DDBJ whole genome shotgun (WGS) entry which is preliminary data.</text>
</comment>
<dbReference type="EMBL" id="JACIIK010000009">
    <property type="protein sequence ID" value="MBB6204547.1"/>
    <property type="molecule type" value="Genomic_DNA"/>
</dbReference>
<comment type="function">
    <text evidence="8">Cleaves the carbon-mercury bond of organomercurials such as phenylmercuric acetate. One product is Hg(2+), which is subsequently detoxified by the mercuric reductase.</text>
</comment>
<evidence type="ECO:0000256" key="4">
    <source>
        <dbReference type="ARBA" id="ARBA00018180"/>
    </source>
</evidence>
<dbReference type="PRINTS" id="PR01699">
    <property type="entry name" value="ORGNOHGLYASE"/>
</dbReference>
<dbReference type="Gene3D" id="3.30.450.410">
    <property type="match status" value="1"/>
</dbReference>
<dbReference type="GO" id="GO:0018836">
    <property type="term" value="F:alkylmercury lyase activity"/>
    <property type="evidence" value="ECO:0007669"/>
    <property type="project" value="UniProtKB-EC"/>
</dbReference>
<accession>A0AAW3V4G0</accession>
<sequence length="212" mass="22381">MKATTYITAVAERLSPANRPEGFPELFVALLRELAIGTPVSPDALAAVLGWPVSRVAAVLEQAASTEYDDDGNIVGYGLTLRETPHVFEVDGQRLYTWCALDALMFPALLGKRARVVSRCPATGERVSLTVAPGGLHQLDPAGAVVSLVRPDASTDIRGAFCCHVHFFASAAAADGWGVQHAGAEVVSVESAFRLGQELARQLSPSGESKPT</sequence>
<dbReference type="NCBIfam" id="NF009710">
    <property type="entry name" value="PRK13239.1"/>
    <property type="match status" value="1"/>
</dbReference>
<protein>
    <recommendedName>
        <fullName evidence="4">Alkylmercury lyase</fullName>
        <ecNumber evidence="3">4.99.1.2</ecNumber>
    </recommendedName>
    <alternativeName>
        <fullName evidence="9">Organomercurial lyase</fullName>
    </alternativeName>
</protein>
<proteinExistence type="inferred from homology"/>
<dbReference type="PIRSF" id="PIRSF001458">
    <property type="entry name" value="MerB"/>
    <property type="match status" value="1"/>
</dbReference>
<dbReference type="RefSeq" id="WP_183801256.1">
    <property type="nucleotide sequence ID" value="NZ_JACIII010000013.1"/>
</dbReference>
<keyword evidence="6" id="KW-0476">Mercury</keyword>
<evidence type="ECO:0000256" key="5">
    <source>
        <dbReference type="ARBA" id="ARBA00022466"/>
    </source>
</evidence>
<comment type="catalytic activity">
    <reaction evidence="1">
        <text>an alkylmercury + H(+) = an alkane + Hg(2+)</text>
        <dbReference type="Rhea" id="RHEA:18777"/>
        <dbReference type="ChEBI" id="CHEBI:15378"/>
        <dbReference type="ChEBI" id="CHEBI:16793"/>
        <dbReference type="ChEBI" id="CHEBI:18310"/>
        <dbReference type="ChEBI" id="CHEBI:83725"/>
        <dbReference type="EC" id="4.99.1.2"/>
    </reaction>
</comment>
<dbReference type="AlphaFoldDB" id="A0AAW3V4G0"/>
<evidence type="ECO:0000256" key="2">
    <source>
        <dbReference type="ARBA" id="ARBA00009443"/>
    </source>
</evidence>
<dbReference type="InterPro" id="IPR053717">
    <property type="entry name" value="MerB_lyase_sf"/>
</dbReference>
<keyword evidence="5" id="KW-0475">Mercuric resistance</keyword>
<dbReference type="EC" id="4.99.1.2" evidence="3"/>
<dbReference type="SUPFAM" id="SSF46785">
    <property type="entry name" value="Winged helix' DNA-binding domain"/>
    <property type="match status" value="1"/>
</dbReference>
<evidence type="ECO:0000313" key="11">
    <source>
        <dbReference type="EMBL" id="MBB6204547.1"/>
    </source>
</evidence>
<dbReference type="GO" id="GO:0046689">
    <property type="term" value="P:response to mercury ion"/>
    <property type="evidence" value="ECO:0007669"/>
    <property type="project" value="UniProtKB-KW"/>
</dbReference>
<dbReference type="Pfam" id="PF03243">
    <property type="entry name" value="MerB"/>
    <property type="match status" value="1"/>
</dbReference>
<keyword evidence="7 11" id="KW-0456">Lyase</keyword>
<feature type="domain" description="Alkylmercury lyase helix-turn-helix" evidence="10">
    <location>
        <begin position="10"/>
        <end position="78"/>
    </location>
</feature>
<dbReference type="SUPFAM" id="SSF160387">
    <property type="entry name" value="NosL/MerB-like"/>
    <property type="match status" value="1"/>
</dbReference>
<dbReference type="InterPro" id="IPR036390">
    <property type="entry name" value="WH_DNA-bd_sf"/>
</dbReference>
<evidence type="ECO:0000256" key="3">
    <source>
        <dbReference type="ARBA" id="ARBA00013237"/>
    </source>
</evidence>
<evidence type="ECO:0000259" key="10">
    <source>
        <dbReference type="Pfam" id="PF12324"/>
    </source>
</evidence>
<gene>
    <name evidence="11" type="ORF">GGD69_005441</name>
</gene>
<reference evidence="11 12" key="1">
    <citation type="submission" date="2020-08" db="EMBL/GenBank/DDBJ databases">
        <title>Genomic Encyclopedia of Type Strains, Phase IV (KMG-V): Genome sequencing to study the core and pangenomes of soil and plant-associated prokaryotes.</title>
        <authorList>
            <person name="Whitman W."/>
        </authorList>
    </citation>
    <scope>NUCLEOTIDE SEQUENCE [LARGE SCALE GENOMIC DNA]</scope>
    <source>
        <strain evidence="11 12">SEMIA 4013</strain>
    </source>
</reference>
<evidence type="ECO:0000256" key="6">
    <source>
        <dbReference type="ARBA" id="ARBA00022914"/>
    </source>
</evidence>
<evidence type="ECO:0000313" key="12">
    <source>
        <dbReference type="Proteomes" id="UP000518681"/>
    </source>
</evidence>
<organism evidence="11 12">
    <name type="scientific">Paraburkholderia fungorum</name>
    <dbReference type="NCBI Taxonomy" id="134537"/>
    <lineage>
        <taxon>Bacteria</taxon>
        <taxon>Pseudomonadati</taxon>
        <taxon>Pseudomonadota</taxon>
        <taxon>Betaproteobacteria</taxon>
        <taxon>Burkholderiales</taxon>
        <taxon>Burkholderiaceae</taxon>
        <taxon>Paraburkholderia</taxon>
    </lineage>
</organism>
<dbReference type="NCBIfam" id="NF033555">
    <property type="entry name" value="lyase_MerB"/>
    <property type="match status" value="1"/>
</dbReference>